<reference evidence="1" key="1">
    <citation type="submission" date="2023-04" db="EMBL/GenBank/DDBJ databases">
        <authorList>
            <person name="Vijverberg K."/>
            <person name="Xiong W."/>
            <person name="Schranz E."/>
        </authorList>
    </citation>
    <scope>NUCLEOTIDE SEQUENCE</scope>
</reference>
<proteinExistence type="predicted"/>
<dbReference type="Proteomes" id="UP001177003">
    <property type="component" value="Chromosome 4"/>
</dbReference>
<dbReference type="EMBL" id="OX465080">
    <property type="protein sequence ID" value="CAI9282453.1"/>
    <property type="molecule type" value="Genomic_DNA"/>
</dbReference>
<name>A0AA35YYM7_LACSI</name>
<evidence type="ECO:0000313" key="1">
    <source>
        <dbReference type="EMBL" id="CAI9282453.1"/>
    </source>
</evidence>
<organism evidence="1 2">
    <name type="scientific">Lactuca saligna</name>
    <name type="common">Willowleaf lettuce</name>
    <dbReference type="NCBI Taxonomy" id="75948"/>
    <lineage>
        <taxon>Eukaryota</taxon>
        <taxon>Viridiplantae</taxon>
        <taxon>Streptophyta</taxon>
        <taxon>Embryophyta</taxon>
        <taxon>Tracheophyta</taxon>
        <taxon>Spermatophyta</taxon>
        <taxon>Magnoliopsida</taxon>
        <taxon>eudicotyledons</taxon>
        <taxon>Gunneridae</taxon>
        <taxon>Pentapetalae</taxon>
        <taxon>asterids</taxon>
        <taxon>campanulids</taxon>
        <taxon>Asterales</taxon>
        <taxon>Asteraceae</taxon>
        <taxon>Cichorioideae</taxon>
        <taxon>Cichorieae</taxon>
        <taxon>Lactucinae</taxon>
        <taxon>Lactuca</taxon>
    </lineage>
</organism>
<protein>
    <submittedName>
        <fullName evidence="1">Uncharacterized protein</fullName>
    </submittedName>
</protein>
<gene>
    <name evidence="1" type="ORF">LSALG_LOCUS22090</name>
</gene>
<sequence length="134" mass="14609">MGDFQESNIFQYNQDFDEDLAEVLFNGRRSAPFISSSDCLCYVTENEDMGQHTSRLRFIYNAPFDVFGDNHLSGIGNYGGANGGAGAGIGGGVGGGIGGGAGEDGGLARRAKLWRMFLAWSKKLRKKHRRHCRK</sequence>
<dbReference type="AlphaFoldDB" id="A0AA35YYM7"/>
<accession>A0AA35YYM7</accession>
<keyword evidence="2" id="KW-1185">Reference proteome</keyword>
<evidence type="ECO:0000313" key="2">
    <source>
        <dbReference type="Proteomes" id="UP001177003"/>
    </source>
</evidence>